<feature type="disulfide bond" evidence="3">
    <location>
        <begin position="297"/>
        <end position="306"/>
    </location>
</feature>
<evidence type="ECO:0000256" key="4">
    <source>
        <dbReference type="SAM" id="Phobius"/>
    </source>
</evidence>
<dbReference type="eggNOG" id="KOG1225">
    <property type="taxonomic scope" value="Eukaryota"/>
</dbReference>
<keyword evidence="4" id="KW-0472">Membrane</keyword>
<evidence type="ECO:0000256" key="5">
    <source>
        <dbReference type="SAM" id="SignalP"/>
    </source>
</evidence>
<dbReference type="PROSITE" id="PS01186">
    <property type="entry name" value="EGF_2"/>
    <property type="match status" value="8"/>
</dbReference>
<dbReference type="InterPro" id="IPR036426">
    <property type="entry name" value="Bulb-type_lectin_dom_sf"/>
</dbReference>
<dbReference type="EMBL" id="GG738910">
    <property type="protein sequence ID" value="EFC38229.1"/>
    <property type="molecule type" value="Genomic_DNA"/>
</dbReference>
<evidence type="ECO:0000256" key="2">
    <source>
        <dbReference type="ARBA" id="ARBA00023157"/>
    </source>
</evidence>
<keyword evidence="3" id="KW-0245">EGF-like domain</keyword>
<evidence type="ECO:0000313" key="7">
    <source>
        <dbReference type="EMBL" id="EFC38229.1"/>
    </source>
</evidence>
<dbReference type="InterPro" id="IPR013111">
    <property type="entry name" value="EGF_extracell"/>
</dbReference>
<dbReference type="OrthoDB" id="283575at2759"/>
<dbReference type="KEGG" id="ngr:NAEGRDRAFT_74099"/>
<feature type="signal peptide" evidence="5">
    <location>
        <begin position="1"/>
        <end position="21"/>
    </location>
</feature>
<feature type="chain" id="PRO_5005670429" evidence="5">
    <location>
        <begin position="22"/>
        <end position="1835"/>
    </location>
</feature>
<dbReference type="Gene3D" id="2.90.10.10">
    <property type="entry name" value="Bulb-type lectin domain"/>
    <property type="match status" value="1"/>
</dbReference>
<dbReference type="Pfam" id="PF02010">
    <property type="entry name" value="REJ"/>
    <property type="match status" value="1"/>
</dbReference>
<gene>
    <name evidence="7" type="ORF">NAEGRDRAFT_74099</name>
</gene>
<dbReference type="Pfam" id="PF07974">
    <property type="entry name" value="EGF_2"/>
    <property type="match status" value="1"/>
</dbReference>
<dbReference type="InterPro" id="IPR013783">
    <property type="entry name" value="Ig-like_fold"/>
</dbReference>
<feature type="domain" description="EGF-like" evidence="6">
    <location>
        <begin position="385"/>
        <end position="424"/>
    </location>
</feature>
<name>D2VYF2_NAEGR</name>
<dbReference type="GeneID" id="8853882"/>
<feature type="disulfide bond" evidence="3">
    <location>
        <begin position="414"/>
        <end position="423"/>
    </location>
</feature>
<dbReference type="Gene3D" id="2.10.25.10">
    <property type="entry name" value="Laminin"/>
    <property type="match status" value="8"/>
</dbReference>
<feature type="transmembrane region" description="Helical" evidence="4">
    <location>
        <begin position="1787"/>
        <end position="1815"/>
    </location>
</feature>
<dbReference type="OMA" id="ICMESAA"/>
<reference evidence="7 8" key="1">
    <citation type="journal article" date="2010" name="Cell">
        <title>The genome of Naegleria gruberi illuminates early eukaryotic versatility.</title>
        <authorList>
            <person name="Fritz-Laylin L.K."/>
            <person name="Prochnik S.E."/>
            <person name="Ginger M.L."/>
            <person name="Dacks J.B."/>
            <person name="Carpenter M.L."/>
            <person name="Field M.C."/>
            <person name="Kuo A."/>
            <person name="Paredez A."/>
            <person name="Chapman J."/>
            <person name="Pham J."/>
            <person name="Shu S."/>
            <person name="Neupane R."/>
            <person name="Cipriano M."/>
            <person name="Mancuso J."/>
            <person name="Tu H."/>
            <person name="Salamov A."/>
            <person name="Lindquist E."/>
            <person name="Shapiro H."/>
            <person name="Lucas S."/>
            <person name="Grigoriev I.V."/>
            <person name="Cande W.Z."/>
            <person name="Fulton C."/>
            <person name="Rokhsar D.S."/>
            <person name="Dawson S.C."/>
        </authorList>
    </citation>
    <scope>NUCLEOTIDE SEQUENCE [LARGE SCALE GENOMIC DNA]</scope>
    <source>
        <strain evidence="7 8">NEG-M</strain>
    </source>
</reference>
<dbReference type="Proteomes" id="UP000006671">
    <property type="component" value="Unassembled WGS sequence"/>
</dbReference>
<evidence type="ECO:0000259" key="6">
    <source>
        <dbReference type="PROSITE" id="PS50026"/>
    </source>
</evidence>
<feature type="disulfide bond" evidence="3">
    <location>
        <begin position="453"/>
        <end position="462"/>
    </location>
</feature>
<keyword evidence="2 3" id="KW-1015">Disulfide bond</keyword>
<protein>
    <submittedName>
        <fullName evidence="7">Predicted protein</fullName>
    </submittedName>
</protein>
<dbReference type="PANTHER" id="PTHR14949">
    <property type="entry name" value="EGF-LIKE-DOMAIN, MULTIPLE 7, 8"/>
    <property type="match status" value="1"/>
</dbReference>
<evidence type="ECO:0000256" key="3">
    <source>
        <dbReference type="PROSITE-ProRule" id="PRU00076"/>
    </source>
</evidence>
<dbReference type="InterPro" id="IPR050969">
    <property type="entry name" value="Dev_Signal_Modulators"/>
</dbReference>
<dbReference type="STRING" id="5762.D2VYF2"/>
<dbReference type="InterPro" id="IPR000742">
    <property type="entry name" value="EGF"/>
</dbReference>
<evidence type="ECO:0000313" key="8">
    <source>
        <dbReference type="Proteomes" id="UP000006671"/>
    </source>
</evidence>
<accession>D2VYF2</accession>
<feature type="disulfide bond" evidence="3">
    <location>
        <begin position="336"/>
        <end position="345"/>
    </location>
</feature>
<proteinExistence type="predicted"/>
<organism evidence="8">
    <name type="scientific">Naegleria gruberi</name>
    <name type="common">Amoeba</name>
    <dbReference type="NCBI Taxonomy" id="5762"/>
    <lineage>
        <taxon>Eukaryota</taxon>
        <taxon>Discoba</taxon>
        <taxon>Heterolobosea</taxon>
        <taxon>Tetramitia</taxon>
        <taxon>Eutetramitia</taxon>
        <taxon>Vahlkampfiidae</taxon>
        <taxon>Naegleria</taxon>
    </lineage>
</organism>
<dbReference type="InParanoid" id="D2VYF2"/>
<dbReference type="PROSITE" id="PS00022">
    <property type="entry name" value="EGF_1"/>
    <property type="match status" value="9"/>
</dbReference>
<comment type="caution">
    <text evidence="3">Lacks conserved residue(s) required for the propagation of feature annotation.</text>
</comment>
<evidence type="ECO:0000256" key="1">
    <source>
        <dbReference type="ARBA" id="ARBA00022729"/>
    </source>
</evidence>
<dbReference type="Pfam" id="PF25024">
    <property type="entry name" value="EGF_TEN"/>
    <property type="match status" value="1"/>
</dbReference>
<dbReference type="Gene3D" id="2.60.40.10">
    <property type="entry name" value="Immunoglobulins"/>
    <property type="match status" value="1"/>
</dbReference>
<dbReference type="SUPFAM" id="SSF51110">
    <property type="entry name" value="alpha-D-mannose-specific plant lectins"/>
    <property type="match status" value="1"/>
</dbReference>
<keyword evidence="4" id="KW-1133">Transmembrane helix</keyword>
<feature type="domain" description="EGF-like" evidence="6">
    <location>
        <begin position="430"/>
        <end position="463"/>
    </location>
</feature>
<dbReference type="PANTHER" id="PTHR14949:SF56">
    <property type="entry name" value="EGF-LIKE-DOMAIN, MULTIPLE 7"/>
    <property type="match status" value="1"/>
</dbReference>
<sequence>MKLFVSVLVILLLFIISEVTSYTCNGIPGTDNSTCGGNICYGENSCLCVDLSEKTGLTEQSPILYATKALTSADGKLTLILNDDGSLIQIGLRTMTRYSSTFGPATDGYKLVLTQTGSLKLYDGNTEKADLNQHREAMKTGECASQSPPFKFVLQVDGNMVLYSLEGACLTFPFHGFGKDTFFPPGSLTDYGVLWGGSNCQTPKCNGIVATHPKACPQYTTCVAPNTCQYPTCNGISGDNSTVCSGHGTCTAIDTCKCETNYFGADCQLFNCSDILNTDHNVCSGHGSCVAPNNCSCLSGYSGADCSLFKCYDIAPGNASVCSGHGSCIAPNNCSCTYGYYGSNCSEYECFGTLFTSSSVCSSQGICLSPNNCSCSNDYYGNDCSQFDCFGTASKSASACSVHGTCLSPNNCSCLAGYSGSDCSSFKCFDISPSNSSACSGNGYCIAPNNCSCTSGYYGNECAEFDCFGTASTSGSVCFGHGDCISPNNCSCSNEHYGNDCAEFDCFGAASTSGSVCSSYGRCVSPNNCSCLAGYYGNDCSEFDCYETASTNASACSGHGGCISPNNCSCLDGYYGNDCSQFDCYETASTNASACSGHGGCISPNNCSCLDGYYGNDCSQFDCYGTASTSGSACYGHGGCISPNNCSSCYGKGRCDFFDHCSCQSGYYGSHCAQFTCGGISSNASSVCSGHGQCTDLNICVCDNIAGKGYWTGADCSACVSPYLGAMCNSLVKCNASTTCSGNGYCNELEQCTCYADNKKGFWKGESCSTCADGVYGELCSTKIIGPVLFMDDLTGLTFKVIAPASYSSLYTNSMILDCNKLLKSIDLLGTNPKCYWSNKETFEFSIELNTDYKLKAGDSISLNNLYFESNNVNAQYLAFTVQGALSPKSPIATISGAKDTYGSCEDVLIDASESYSPDRKTLNFKWTVLSSPNKVELQKLLDSTLASPSKLNISYSGMNAGVHQFELAVTSQVYSLVDKIQFSFTKLTYAVPVVSIDGLYKSSSVTVKTSDVPISFKKKLSIPICMESAANIDYTWTQISGPQVEFTVDSFKNLKITNFNTIETRQYVFKVSAFDTSNVNKFSTALVTIDTVAQALSMNMYVLDSTPQYSTIGIDFTDPESENVQPTYSWTCVDTVTNTVCPVDVVNYLSQGFLEQYKIEKSMFGSAENVRISLTIRKGSRFVQSSVDLNFPQQAEHLIMPPLISVVQVSSSKVNKGDYVNIQLVVTINGDLNIDQFISRTWLLNDKAIDAILTSPMSISSSLSNSLILDTQYLDEGSSNTISLTILDKRNNQKTSYSYSFSVNRPPKACSCAISPTSGIALTTIFTFNCENCQNDKKTYAFEYGFIDDFSGALITLSKDEELYQKLPTPNSGNNLELYVKVIDTETSATTLSKKSVQITAPYVSKVKDIKEYMTKWNAITLLLPTGDYARSVFNSAIISRVLKRMTDSLAPKSRSVKKDCSGHGSLVNGKCVCEADYTTFDCRMTKEDYEILNEITQDLATAFFSSQQVKNENGEKITGRFFTNIMFGIESMLKSYVSANVYNMSMNIIKSTLNDAENTPLFQFEVGVERLLLSSLNSMHSYLKTLPSYDYSELMESCHMVVSLLSRKVLVGQSSFKFEPNFAVHQFNKQFKNTFDSQVLTESQTSLTLPSTVSQRLQSVSLRKPVNYIWMIIKDVSQYVTPQQEGTTNTIVSDLSEIKFSTSITNYSSPITHSLPLTQTFNDKATYSCIQVTNGQVIDASSCKFSFNSNSGQCECSENVRVGILSSVPIEKQVNPETPKGISELFWILWAFLIICFIIIAFIVLGIFGYCVVKRMKPETTNSSKQGVEMKSV</sequence>
<dbReference type="SMART" id="SM00181">
    <property type="entry name" value="EGF"/>
    <property type="match status" value="11"/>
</dbReference>
<feature type="domain" description="EGF-like" evidence="6">
    <location>
        <begin position="274"/>
        <end position="307"/>
    </location>
</feature>
<dbReference type="PROSITE" id="PS50026">
    <property type="entry name" value="EGF_3"/>
    <property type="match status" value="4"/>
</dbReference>
<keyword evidence="4" id="KW-0812">Transmembrane</keyword>
<dbReference type="VEuPathDB" id="AmoebaDB:NAEGRDRAFT_74099"/>
<keyword evidence="1 5" id="KW-0732">Signal</keyword>
<feature type="domain" description="EGF-like" evidence="6">
    <location>
        <begin position="313"/>
        <end position="346"/>
    </location>
</feature>
<keyword evidence="8" id="KW-1185">Reference proteome</keyword>
<dbReference type="InterPro" id="IPR002859">
    <property type="entry name" value="PKD/REJ-like"/>
</dbReference>
<dbReference type="RefSeq" id="XP_002670973.1">
    <property type="nucleotide sequence ID" value="XM_002670927.1"/>
</dbReference>